<feature type="region of interest" description="Disordered" evidence="1">
    <location>
        <begin position="129"/>
        <end position="153"/>
    </location>
</feature>
<feature type="region of interest" description="Disordered" evidence="1">
    <location>
        <begin position="1"/>
        <end position="42"/>
    </location>
</feature>
<protein>
    <submittedName>
        <fullName evidence="2">Uncharacterized protein</fullName>
    </submittedName>
</protein>
<proteinExistence type="predicted"/>
<organism evidence="2">
    <name type="scientific">Heligmosomoides polygyrus</name>
    <name type="common">Parasitic roundworm</name>
    <dbReference type="NCBI Taxonomy" id="6339"/>
    <lineage>
        <taxon>Eukaryota</taxon>
        <taxon>Metazoa</taxon>
        <taxon>Ecdysozoa</taxon>
        <taxon>Nematoda</taxon>
        <taxon>Chromadorea</taxon>
        <taxon>Rhabditida</taxon>
        <taxon>Rhabditina</taxon>
        <taxon>Rhabditomorpha</taxon>
        <taxon>Strongyloidea</taxon>
        <taxon>Heligmosomidae</taxon>
        <taxon>Heligmosomoides</taxon>
    </lineage>
</organism>
<dbReference type="EMBL" id="UZAH01001048">
    <property type="protein sequence ID" value="VDO19460.1"/>
    <property type="molecule type" value="Genomic_DNA"/>
</dbReference>
<evidence type="ECO:0000256" key="1">
    <source>
        <dbReference type="SAM" id="MobiDB-lite"/>
    </source>
</evidence>
<gene>
    <name evidence="2" type="ORF">HPBE_LOCUS1078</name>
</gene>
<accession>A0A3P7TC10</accession>
<evidence type="ECO:0000313" key="2">
    <source>
        <dbReference type="EMBL" id="VDO19460.1"/>
    </source>
</evidence>
<sequence>MSPDVQPTVPGQVLRNHKVVKTTHDPKRGRSSEPRLGTATSQHTFVIETERRRPLLLPVGLTEGKNEPARVRVYPVETPDQSDHRFGKIPSNEAISNVAPTVTATDKEIEARLGELGDESQLDYKTVFGARPKVARTPEGPTNRGGFQHNDGF</sequence>
<reference evidence="2" key="1">
    <citation type="submission" date="2018-11" db="EMBL/GenBank/DDBJ databases">
        <authorList>
            <consortium name="Pathogen Informatics"/>
        </authorList>
    </citation>
    <scope>NUCLEOTIDE SEQUENCE [LARGE SCALE GENOMIC DNA]</scope>
</reference>
<dbReference type="AlphaFoldDB" id="A0A3P7TC10"/>
<name>A0A3P7TC10_HELPZ</name>
<feature type="compositionally biased region" description="Basic and acidic residues" evidence="1">
    <location>
        <begin position="22"/>
        <end position="33"/>
    </location>
</feature>
<dbReference type="OrthoDB" id="193023at2759"/>